<dbReference type="InterPro" id="IPR000182">
    <property type="entry name" value="GNAT_dom"/>
</dbReference>
<dbReference type="GO" id="GO:0016746">
    <property type="term" value="F:acyltransferase activity"/>
    <property type="evidence" value="ECO:0007669"/>
    <property type="project" value="UniProtKB-KW"/>
</dbReference>
<dbReference type="EMBL" id="JBHTHZ010000013">
    <property type="protein sequence ID" value="MFD0794755.1"/>
    <property type="molecule type" value="Genomic_DNA"/>
</dbReference>
<evidence type="ECO:0000313" key="5">
    <source>
        <dbReference type="Proteomes" id="UP001597010"/>
    </source>
</evidence>
<evidence type="ECO:0000256" key="1">
    <source>
        <dbReference type="ARBA" id="ARBA00022679"/>
    </source>
</evidence>
<accession>A0ABW3AV57</accession>
<name>A0ABW3AV57_9SPHI</name>
<reference evidence="5" key="1">
    <citation type="journal article" date="2019" name="Int. J. Syst. Evol. Microbiol.">
        <title>The Global Catalogue of Microorganisms (GCM) 10K type strain sequencing project: providing services to taxonomists for standard genome sequencing and annotation.</title>
        <authorList>
            <consortium name="The Broad Institute Genomics Platform"/>
            <consortium name="The Broad Institute Genome Sequencing Center for Infectious Disease"/>
            <person name="Wu L."/>
            <person name="Ma J."/>
        </authorList>
    </citation>
    <scope>NUCLEOTIDE SEQUENCE [LARGE SCALE GENOMIC DNA]</scope>
    <source>
        <strain evidence="5">CCUG 61484</strain>
    </source>
</reference>
<organism evidence="4 5">
    <name type="scientific">Mucilaginibacter litoreus</name>
    <dbReference type="NCBI Taxonomy" id="1048221"/>
    <lineage>
        <taxon>Bacteria</taxon>
        <taxon>Pseudomonadati</taxon>
        <taxon>Bacteroidota</taxon>
        <taxon>Sphingobacteriia</taxon>
        <taxon>Sphingobacteriales</taxon>
        <taxon>Sphingobacteriaceae</taxon>
        <taxon>Mucilaginibacter</taxon>
    </lineage>
</organism>
<evidence type="ECO:0000313" key="4">
    <source>
        <dbReference type="EMBL" id="MFD0794755.1"/>
    </source>
</evidence>
<keyword evidence="1 4" id="KW-0808">Transferase</keyword>
<dbReference type="PROSITE" id="PS51186">
    <property type="entry name" value="GNAT"/>
    <property type="match status" value="1"/>
</dbReference>
<dbReference type="RefSeq" id="WP_377116431.1">
    <property type="nucleotide sequence ID" value="NZ_JBHTHZ010000013.1"/>
</dbReference>
<comment type="caution">
    <text evidence="4">The sequence shown here is derived from an EMBL/GenBank/DDBJ whole genome shotgun (WGS) entry which is preliminary data.</text>
</comment>
<dbReference type="PANTHER" id="PTHR43800:SF1">
    <property type="entry name" value="PEPTIDYL-LYSINE N-ACETYLTRANSFERASE YJAB"/>
    <property type="match status" value="1"/>
</dbReference>
<keyword evidence="2 4" id="KW-0012">Acyltransferase</keyword>
<gene>
    <name evidence="4" type="ORF">ACFQZX_14105</name>
</gene>
<evidence type="ECO:0000259" key="3">
    <source>
        <dbReference type="PROSITE" id="PS51186"/>
    </source>
</evidence>
<dbReference type="Pfam" id="PF13508">
    <property type="entry name" value="Acetyltransf_7"/>
    <property type="match status" value="1"/>
</dbReference>
<dbReference type="InterPro" id="IPR016181">
    <property type="entry name" value="Acyl_CoA_acyltransferase"/>
</dbReference>
<dbReference type="Proteomes" id="UP001597010">
    <property type="component" value="Unassembled WGS sequence"/>
</dbReference>
<dbReference type="Gene3D" id="3.40.630.30">
    <property type="match status" value="1"/>
</dbReference>
<evidence type="ECO:0000256" key="2">
    <source>
        <dbReference type="ARBA" id="ARBA00023315"/>
    </source>
</evidence>
<dbReference type="CDD" id="cd04301">
    <property type="entry name" value="NAT_SF"/>
    <property type="match status" value="1"/>
</dbReference>
<sequence length="157" mass="17534">MQINISQPQLSDYPALIDLWESSVRATHHFLREEDIDFYRPMVTAALPLLDVYYAESDSIIQGFIGLGDEMIQALFIHPQARGKGIGKQLMLFAINQKGMKRVDVNEQNTQALGFYERLGFEVTGRTELDGVGKPYPLLLMALPKPAPAEGDSPLNV</sequence>
<dbReference type="SUPFAM" id="SSF55729">
    <property type="entry name" value="Acyl-CoA N-acyltransferases (Nat)"/>
    <property type="match status" value="1"/>
</dbReference>
<dbReference type="EC" id="2.3.1.-" evidence="4"/>
<proteinExistence type="predicted"/>
<keyword evidence="5" id="KW-1185">Reference proteome</keyword>
<dbReference type="PANTHER" id="PTHR43800">
    <property type="entry name" value="PEPTIDYL-LYSINE N-ACETYLTRANSFERASE YJAB"/>
    <property type="match status" value="1"/>
</dbReference>
<feature type="domain" description="N-acetyltransferase" evidence="3">
    <location>
        <begin position="3"/>
        <end position="146"/>
    </location>
</feature>
<protein>
    <submittedName>
        <fullName evidence="4">GNAT family N-acetyltransferase</fullName>
        <ecNumber evidence="4">2.3.1.-</ecNumber>
    </submittedName>
</protein>